<name>A0A6I2FEU0_9MICO</name>
<dbReference type="InterPro" id="IPR010667">
    <property type="entry name" value="Phage_T4_Gp19"/>
</dbReference>
<reference evidence="1 2" key="1">
    <citation type="submission" date="2019-10" db="EMBL/GenBank/DDBJ databases">
        <authorList>
            <person name="Nie G."/>
            <person name="Ming H."/>
            <person name="Yi B."/>
        </authorList>
    </citation>
    <scope>NUCLEOTIDE SEQUENCE [LARGE SCALE GENOMIC DNA]</scope>
    <source>
        <strain evidence="1 2">CFH 90414</strain>
    </source>
</reference>
<comment type="caution">
    <text evidence="1">The sequence shown here is derived from an EMBL/GenBank/DDBJ whole genome shotgun (WGS) entry which is preliminary data.</text>
</comment>
<accession>A0A6I2FEU0</accession>
<evidence type="ECO:0000313" key="2">
    <source>
        <dbReference type="Proteomes" id="UP000431080"/>
    </source>
</evidence>
<dbReference type="PANTHER" id="PTHR38009:SF1">
    <property type="entry name" value="CONSERVED HYPOTHETICAL PHAGE TAIL PROTEIN"/>
    <property type="match status" value="1"/>
</dbReference>
<sequence>MDDLQTAVSVRYVVQLDEKNLGEFTGCEGLGVEVVLETREEGGNNTFVWQFPTRLKYPNIKLSRPVYAGSSDKVLNWIIATTSGMKRSTGTIIAKTSNNTTVATWSINDVIPVRWTGPGFSPDQPKVLTETLEIAHHGFLATGAKH</sequence>
<dbReference type="PANTHER" id="PTHR38009">
    <property type="entry name" value="CONSERVED HYPOTHETICAL PHAGE TAIL PROTEIN"/>
    <property type="match status" value="1"/>
</dbReference>
<evidence type="ECO:0000313" key="1">
    <source>
        <dbReference type="EMBL" id="MRG59568.1"/>
    </source>
</evidence>
<dbReference type="Pfam" id="PF06841">
    <property type="entry name" value="Phage_T4_gp19"/>
    <property type="match status" value="1"/>
</dbReference>
<gene>
    <name evidence="1" type="ORF">GE115_06745</name>
</gene>
<dbReference type="AlphaFoldDB" id="A0A6I2FEU0"/>
<keyword evidence="2" id="KW-1185">Reference proteome</keyword>
<organism evidence="1 2">
    <name type="scientific">Agromyces agglutinans</name>
    <dbReference type="NCBI Taxonomy" id="2662258"/>
    <lineage>
        <taxon>Bacteria</taxon>
        <taxon>Bacillati</taxon>
        <taxon>Actinomycetota</taxon>
        <taxon>Actinomycetes</taxon>
        <taxon>Micrococcales</taxon>
        <taxon>Microbacteriaceae</taxon>
        <taxon>Agromyces</taxon>
    </lineage>
</organism>
<dbReference type="EMBL" id="WJIF01000003">
    <property type="protein sequence ID" value="MRG59568.1"/>
    <property type="molecule type" value="Genomic_DNA"/>
</dbReference>
<protein>
    <submittedName>
        <fullName evidence="1">Phage tail protein</fullName>
    </submittedName>
</protein>
<dbReference type="InterPro" id="IPR011747">
    <property type="entry name" value="CHP02241"/>
</dbReference>
<proteinExistence type="predicted"/>
<dbReference type="Proteomes" id="UP000431080">
    <property type="component" value="Unassembled WGS sequence"/>
</dbReference>
<dbReference type="GO" id="GO:0005198">
    <property type="term" value="F:structural molecule activity"/>
    <property type="evidence" value="ECO:0007669"/>
    <property type="project" value="InterPro"/>
</dbReference>
<dbReference type="NCBIfam" id="TIGR02241">
    <property type="entry name" value="conserved hypothetical phage tail region protein"/>
    <property type="match status" value="1"/>
</dbReference>